<feature type="domain" description="MurNAc-LAA" evidence="5">
    <location>
        <begin position="470"/>
        <end position="582"/>
    </location>
</feature>
<feature type="signal peptide" evidence="3">
    <location>
        <begin position="1"/>
        <end position="28"/>
    </location>
</feature>
<evidence type="ECO:0000256" key="2">
    <source>
        <dbReference type="ARBA" id="ARBA00023316"/>
    </source>
</evidence>
<dbReference type="GO" id="GO:0009253">
    <property type="term" value="P:peptidoglycan catabolic process"/>
    <property type="evidence" value="ECO:0007669"/>
    <property type="project" value="InterPro"/>
</dbReference>
<keyword evidence="3" id="KW-0732">Signal</keyword>
<dbReference type="PANTHER" id="PTHR30404:SF0">
    <property type="entry name" value="N-ACETYLMURAMOYL-L-ALANINE AMIDASE AMIC"/>
    <property type="match status" value="1"/>
</dbReference>
<dbReference type="EMBL" id="QXHD01000004">
    <property type="protein sequence ID" value="NEZ56688.1"/>
    <property type="molecule type" value="Genomic_DNA"/>
</dbReference>
<dbReference type="RefSeq" id="WP_163698692.1">
    <property type="nucleotide sequence ID" value="NZ_QXHD01000004.1"/>
</dbReference>
<dbReference type="GO" id="GO:0008745">
    <property type="term" value="F:N-acetylmuramoyl-L-alanine amidase activity"/>
    <property type="evidence" value="ECO:0007669"/>
    <property type="project" value="InterPro"/>
</dbReference>
<dbReference type="PANTHER" id="PTHR30404">
    <property type="entry name" value="N-ACETYLMURAMOYL-L-ALANINE AMIDASE"/>
    <property type="match status" value="1"/>
</dbReference>
<keyword evidence="7" id="KW-1185">Reference proteome</keyword>
<evidence type="ECO:0000259" key="4">
    <source>
        <dbReference type="SMART" id="SM00287"/>
    </source>
</evidence>
<dbReference type="GO" id="GO:0071555">
    <property type="term" value="P:cell wall organization"/>
    <property type="evidence" value="ECO:0007669"/>
    <property type="project" value="UniProtKB-KW"/>
</dbReference>
<dbReference type="Gene3D" id="3.40.630.40">
    <property type="entry name" value="Zn-dependent exopeptidases"/>
    <property type="match status" value="1"/>
</dbReference>
<dbReference type="Gene3D" id="2.30.30.40">
    <property type="entry name" value="SH3 Domains"/>
    <property type="match status" value="1"/>
</dbReference>
<dbReference type="InterPro" id="IPR003646">
    <property type="entry name" value="SH3-like_bac-type"/>
</dbReference>
<evidence type="ECO:0000259" key="5">
    <source>
        <dbReference type="SMART" id="SM00646"/>
    </source>
</evidence>
<dbReference type="Pfam" id="PF08239">
    <property type="entry name" value="SH3_3"/>
    <property type="match status" value="1"/>
</dbReference>
<dbReference type="SUPFAM" id="SSF53187">
    <property type="entry name" value="Zn-dependent exopeptidases"/>
    <property type="match status" value="1"/>
</dbReference>
<keyword evidence="1" id="KW-0378">Hydrolase</keyword>
<dbReference type="GO" id="GO:0030288">
    <property type="term" value="C:outer membrane-bounded periplasmic space"/>
    <property type="evidence" value="ECO:0007669"/>
    <property type="project" value="TreeGrafter"/>
</dbReference>
<sequence>MANRWKTLAGALVPALTCQLAIVHPAMAELFVAYPPSTHTTVSDRIFFIGTGAPDSDVLINGTPITDRSSAGHFAPTVPLAIGQNQFTITQGSESITFNITRDSLEPPQINGIAFAENTLEPSRSIARQPGELVCFEAVAPPQAQVAVNLAGQSIALRVQPGSFELPPNYAVLTEQTEPYALNAAQYGGCATFNQPGSFGTPEFQLTLNGQTITQAGSGSIEILSPTSFQVAEVTVESGIARTGPSTDYSRLTPLPQGTSATVTGREGDWVRLDYGAWIRASEVSISPSPIPVTTTIRGIRSRQVADWTEVIFPLQVPVPMTVEQDINSLTLILHNTVPQTDTIFFSDNPVVERMDWQPILPDKASYTFHFKTDQQWGYKLRYEGTNLILSLKHPPAIDATVAPLQGTTILLDPGHGSSEDLGARGPNGYPEKDVALLISKLVRDELEVLGAEVVMVREGDDDLFPRDRVAVIEATEPTMALSLHYNALPDNGDALNTAGIGAFWYHPQAHDLALFLHNYLVETLDRPAYGVYWNNLALTRPSVTPSVLLELGFMINPYEFEWIVNPESQQQLAKALANGVAEWVVNQ</sequence>
<dbReference type="InterPro" id="IPR002508">
    <property type="entry name" value="MurNAc-LAA_cat"/>
</dbReference>
<evidence type="ECO:0000313" key="7">
    <source>
        <dbReference type="Proteomes" id="UP000481033"/>
    </source>
</evidence>
<dbReference type="Pfam" id="PF01520">
    <property type="entry name" value="Amidase_3"/>
    <property type="match status" value="1"/>
</dbReference>
<dbReference type="AlphaFoldDB" id="A0A6M0RKA3"/>
<accession>A0A6M0RKA3</accession>
<evidence type="ECO:0000256" key="1">
    <source>
        <dbReference type="ARBA" id="ARBA00022801"/>
    </source>
</evidence>
<keyword evidence="2" id="KW-0961">Cell wall biogenesis/degradation</keyword>
<evidence type="ECO:0000256" key="3">
    <source>
        <dbReference type="SAM" id="SignalP"/>
    </source>
</evidence>
<proteinExistence type="predicted"/>
<protein>
    <submittedName>
        <fullName evidence="6">N-acetylmuramoyl-L-alanine amidase</fullName>
    </submittedName>
</protein>
<organism evidence="6 7">
    <name type="scientific">Adonisia turfae CCMR0081</name>
    <dbReference type="NCBI Taxonomy" id="2292702"/>
    <lineage>
        <taxon>Bacteria</taxon>
        <taxon>Bacillati</taxon>
        <taxon>Cyanobacteriota</taxon>
        <taxon>Adonisia</taxon>
        <taxon>Adonisia turfae</taxon>
    </lineage>
</organism>
<dbReference type="SMART" id="SM00287">
    <property type="entry name" value="SH3b"/>
    <property type="match status" value="1"/>
</dbReference>
<feature type="chain" id="PRO_5026678417" evidence="3">
    <location>
        <begin position="29"/>
        <end position="588"/>
    </location>
</feature>
<dbReference type="InterPro" id="IPR050695">
    <property type="entry name" value="N-acetylmuramoyl_amidase_3"/>
</dbReference>
<reference evidence="6 7" key="1">
    <citation type="journal article" date="2020" name="Microb. Ecol.">
        <title>Ecogenomics of the Marine Benthic Filamentous Cyanobacterium Adonisia.</title>
        <authorList>
            <person name="Walter J.M."/>
            <person name="Coutinho F.H."/>
            <person name="Leomil L."/>
            <person name="Hargreaves P.I."/>
            <person name="Campeao M.E."/>
            <person name="Vieira V.V."/>
            <person name="Silva B.S."/>
            <person name="Fistarol G.O."/>
            <person name="Salomon P.S."/>
            <person name="Sawabe T."/>
            <person name="Mino S."/>
            <person name="Hosokawa M."/>
            <person name="Miyashita H."/>
            <person name="Maruyama F."/>
            <person name="van Verk M.C."/>
            <person name="Dutilh B.E."/>
            <person name="Thompson C.C."/>
            <person name="Thompson F.L."/>
        </authorList>
    </citation>
    <scope>NUCLEOTIDE SEQUENCE [LARGE SCALE GENOMIC DNA]</scope>
    <source>
        <strain evidence="6 7">CCMR0081</strain>
    </source>
</reference>
<name>A0A6M0RKA3_9CYAN</name>
<comment type="caution">
    <text evidence="6">The sequence shown here is derived from an EMBL/GenBank/DDBJ whole genome shotgun (WGS) entry which is preliminary data.</text>
</comment>
<gene>
    <name evidence="6" type="ORF">DXZ20_13580</name>
</gene>
<dbReference type="Proteomes" id="UP000481033">
    <property type="component" value="Unassembled WGS sequence"/>
</dbReference>
<feature type="domain" description="SH3b" evidence="4">
    <location>
        <begin position="229"/>
        <end position="288"/>
    </location>
</feature>
<evidence type="ECO:0000313" key="6">
    <source>
        <dbReference type="EMBL" id="NEZ56688.1"/>
    </source>
</evidence>
<dbReference type="SMART" id="SM00646">
    <property type="entry name" value="Ami_3"/>
    <property type="match status" value="1"/>
</dbReference>
<dbReference type="CDD" id="cd02696">
    <property type="entry name" value="MurNAc-LAA"/>
    <property type="match status" value="1"/>
</dbReference>